<dbReference type="AlphaFoldDB" id="A0A1G2T7R3"/>
<protein>
    <submittedName>
        <fullName evidence="1">Uncharacterized protein</fullName>
    </submittedName>
</protein>
<sequence length="325" mass="35524">MKYTLFILFLIIITAIIVPTGTNAIGLEGSDVNVEMIPENPRPNESVYVTLTSYITDINLAIITWKINGKTESSGRGAKQFSFNTGAMNTTTTLDVIITTTEGQTITKTIKTKPSSVDIIWQSEGTVPPFYKGKTLWGHENIITFIALPHITGSNGVEISSKNLVYKWSQNGRVAESQSGYGRNTFTVVPTIISRPMNIQVEVTGVASGVGQSSIYVTPRESSVVLYSKHPLYGIEFQKALTGTVELNASKEIILLAIPFYFKGPGLSYKWSINNIPIGNAPDSNTQVFRQKEGVSGTSRISLSVENSQRILQLAGTEFNLKFGQ</sequence>
<organism evidence="1 2">
    <name type="scientific">Candidatus Zambryskibacteria bacterium RIFCSPHIGHO2_02_38_10.5</name>
    <dbReference type="NCBI Taxonomy" id="1802742"/>
    <lineage>
        <taxon>Bacteria</taxon>
        <taxon>Candidatus Zambryskiibacteriota</taxon>
    </lineage>
</organism>
<gene>
    <name evidence="1" type="ORF">A2W58_02690</name>
</gene>
<dbReference type="EMBL" id="MHVL01000022">
    <property type="protein sequence ID" value="OHA93316.1"/>
    <property type="molecule type" value="Genomic_DNA"/>
</dbReference>
<accession>A0A1G2T7R3</accession>
<evidence type="ECO:0000313" key="1">
    <source>
        <dbReference type="EMBL" id="OHA93316.1"/>
    </source>
</evidence>
<comment type="caution">
    <text evidence="1">The sequence shown here is derived from an EMBL/GenBank/DDBJ whole genome shotgun (WGS) entry which is preliminary data.</text>
</comment>
<dbReference type="Proteomes" id="UP000179264">
    <property type="component" value="Unassembled WGS sequence"/>
</dbReference>
<evidence type="ECO:0000313" key="2">
    <source>
        <dbReference type="Proteomes" id="UP000179264"/>
    </source>
</evidence>
<proteinExistence type="predicted"/>
<reference evidence="1 2" key="1">
    <citation type="journal article" date="2016" name="Nat. Commun.">
        <title>Thousands of microbial genomes shed light on interconnected biogeochemical processes in an aquifer system.</title>
        <authorList>
            <person name="Anantharaman K."/>
            <person name="Brown C.T."/>
            <person name="Hug L.A."/>
            <person name="Sharon I."/>
            <person name="Castelle C.J."/>
            <person name="Probst A.J."/>
            <person name="Thomas B.C."/>
            <person name="Singh A."/>
            <person name="Wilkins M.J."/>
            <person name="Karaoz U."/>
            <person name="Brodie E.L."/>
            <person name="Williams K.H."/>
            <person name="Hubbard S.S."/>
            <person name="Banfield J.F."/>
        </authorList>
    </citation>
    <scope>NUCLEOTIDE SEQUENCE [LARGE SCALE GENOMIC DNA]</scope>
</reference>
<name>A0A1G2T7R3_9BACT</name>